<dbReference type="InterPro" id="IPR050069">
    <property type="entry name" value="Urease_subunit"/>
</dbReference>
<dbReference type="Pfam" id="PF00547">
    <property type="entry name" value="Urease_gamma"/>
    <property type="match status" value="1"/>
</dbReference>
<dbReference type="GO" id="GO:0009039">
    <property type="term" value="F:urease activity"/>
    <property type="evidence" value="ECO:0007669"/>
    <property type="project" value="UniProtKB-EC"/>
</dbReference>
<dbReference type="KEGG" id="plyc:GXP70_09635"/>
<evidence type="ECO:0000256" key="2">
    <source>
        <dbReference type="ARBA" id="ARBA00047778"/>
    </source>
</evidence>
<dbReference type="AlphaFoldDB" id="A0A6C0FTI8"/>
<dbReference type="InterPro" id="IPR036463">
    <property type="entry name" value="Urease_gamma_sf"/>
</dbReference>
<accession>A0A6C0FTI8</accession>
<dbReference type="SUPFAM" id="SSF54111">
    <property type="entry name" value="Urease, gamma-subunit"/>
    <property type="match status" value="1"/>
</dbReference>
<dbReference type="InterPro" id="IPR002026">
    <property type="entry name" value="Urease_gamma/gamma-beta_su"/>
</dbReference>
<dbReference type="PANTHER" id="PTHR33569">
    <property type="entry name" value="UREASE"/>
    <property type="match status" value="1"/>
</dbReference>
<dbReference type="RefSeq" id="WP_162356239.1">
    <property type="nucleotide sequence ID" value="NZ_CP048209.1"/>
</dbReference>
<dbReference type="PANTHER" id="PTHR33569:SF1">
    <property type="entry name" value="UREASE"/>
    <property type="match status" value="1"/>
</dbReference>
<keyword evidence="4" id="KW-1185">Reference proteome</keyword>
<reference evidence="3 4" key="1">
    <citation type="submission" date="2020-01" db="EMBL/GenBank/DDBJ databases">
        <title>Paenibacillus sp. nov., isolated from tomato rhizosphere.</title>
        <authorList>
            <person name="Weon H.-Y."/>
            <person name="Lee S.A."/>
        </authorList>
    </citation>
    <scope>NUCLEOTIDE SEQUENCE [LARGE SCALE GENOMIC DNA]</scope>
    <source>
        <strain evidence="3 4">12200R-189</strain>
    </source>
</reference>
<evidence type="ECO:0008006" key="5">
    <source>
        <dbReference type="Google" id="ProtNLM"/>
    </source>
</evidence>
<comment type="catalytic activity">
    <reaction evidence="2">
        <text>urea + 2 H2O + H(+) = hydrogencarbonate + 2 NH4(+)</text>
        <dbReference type="Rhea" id="RHEA:20557"/>
        <dbReference type="ChEBI" id="CHEBI:15377"/>
        <dbReference type="ChEBI" id="CHEBI:15378"/>
        <dbReference type="ChEBI" id="CHEBI:16199"/>
        <dbReference type="ChEBI" id="CHEBI:17544"/>
        <dbReference type="ChEBI" id="CHEBI:28938"/>
        <dbReference type="EC" id="3.5.1.5"/>
    </reaction>
</comment>
<sequence>MQLTEREKEMLLLTIAADLARRRLARGVKLNDSESIALITFEILEGARSGKTVEQLMEYDTTILKRDQLTKSSLSGLLSLAANTVRSALDASWSGRVGQSLAEER</sequence>
<proteinExistence type="predicted"/>
<evidence type="ECO:0000313" key="4">
    <source>
        <dbReference type="Proteomes" id="UP000476064"/>
    </source>
</evidence>
<dbReference type="GO" id="GO:0043419">
    <property type="term" value="P:urea catabolic process"/>
    <property type="evidence" value="ECO:0007669"/>
    <property type="project" value="InterPro"/>
</dbReference>
<gene>
    <name evidence="3" type="ORF">GXP70_09635</name>
</gene>
<evidence type="ECO:0000313" key="3">
    <source>
        <dbReference type="EMBL" id="QHT60177.1"/>
    </source>
</evidence>
<organism evidence="3 4">
    <name type="scientific">Paenibacillus lycopersici</name>
    <dbReference type="NCBI Taxonomy" id="2704462"/>
    <lineage>
        <taxon>Bacteria</taxon>
        <taxon>Bacillati</taxon>
        <taxon>Bacillota</taxon>
        <taxon>Bacilli</taxon>
        <taxon>Bacillales</taxon>
        <taxon>Paenibacillaceae</taxon>
        <taxon>Paenibacillus</taxon>
    </lineage>
</organism>
<dbReference type="Proteomes" id="UP000476064">
    <property type="component" value="Chromosome"/>
</dbReference>
<dbReference type="Gene3D" id="3.30.280.10">
    <property type="entry name" value="Urease, gamma-like subunit"/>
    <property type="match status" value="1"/>
</dbReference>
<name>A0A6C0FTI8_9BACL</name>
<evidence type="ECO:0000256" key="1">
    <source>
        <dbReference type="ARBA" id="ARBA00022801"/>
    </source>
</evidence>
<dbReference type="GO" id="GO:0016151">
    <property type="term" value="F:nickel cation binding"/>
    <property type="evidence" value="ECO:0007669"/>
    <property type="project" value="InterPro"/>
</dbReference>
<keyword evidence="1" id="KW-0378">Hydrolase</keyword>
<protein>
    <recommendedName>
        <fullName evidence="5">Urease subunit gamma</fullName>
    </recommendedName>
</protein>
<dbReference type="EMBL" id="CP048209">
    <property type="protein sequence ID" value="QHT60177.1"/>
    <property type="molecule type" value="Genomic_DNA"/>
</dbReference>